<dbReference type="CDD" id="cd06170">
    <property type="entry name" value="LuxR_C_like"/>
    <property type="match status" value="1"/>
</dbReference>
<evidence type="ECO:0000313" key="5">
    <source>
        <dbReference type="Proteomes" id="UP001500457"/>
    </source>
</evidence>
<dbReference type="PANTHER" id="PTHR45228:SF5">
    <property type="entry name" value="CYCLIC DI-GMP PHOSPHODIESTERASE VC_1348-RELATED"/>
    <property type="match status" value="1"/>
</dbReference>
<dbReference type="InterPro" id="IPR016032">
    <property type="entry name" value="Sig_transdc_resp-reg_C-effctor"/>
</dbReference>
<dbReference type="InterPro" id="IPR052020">
    <property type="entry name" value="Cyclic_di-GMP/3'3'-cGAMP_PDE"/>
</dbReference>
<dbReference type="SUPFAM" id="SSF109604">
    <property type="entry name" value="HD-domain/PDEase-like"/>
    <property type="match status" value="1"/>
</dbReference>
<dbReference type="InterPro" id="IPR003607">
    <property type="entry name" value="HD/PDEase_dom"/>
</dbReference>
<feature type="compositionally biased region" description="Basic and acidic residues" evidence="1">
    <location>
        <begin position="27"/>
        <end position="36"/>
    </location>
</feature>
<feature type="compositionally biased region" description="Low complexity" evidence="1">
    <location>
        <begin position="1"/>
        <end position="10"/>
    </location>
</feature>
<evidence type="ECO:0000259" key="3">
    <source>
        <dbReference type="PROSITE" id="PS51832"/>
    </source>
</evidence>
<keyword evidence="5" id="KW-1185">Reference proteome</keyword>
<protein>
    <recommendedName>
        <fullName evidence="6">HD domain-containing protein</fullName>
    </recommendedName>
</protein>
<dbReference type="Proteomes" id="UP001500457">
    <property type="component" value="Unassembled WGS sequence"/>
</dbReference>
<dbReference type="PRINTS" id="PR00038">
    <property type="entry name" value="HTHLUXR"/>
</dbReference>
<evidence type="ECO:0008006" key="6">
    <source>
        <dbReference type="Google" id="ProtNLM"/>
    </source>
</evidence>
<dbReference type="SMART" id="SM00471">
    <property type="entry name" value="HDc"/>
    <property type="match status" value="1"/>
</dbReference>
<dbReference type="Gene3D" id="1.10.3210.10">
    <property type="entry name" value="Hypothetical protein af1432"/>
    <property type="match status" value="2"/>
</dbReference>
<dbReference type="PANTHER" id="PTHR45228">
    <property type="entry name" value="CYCLIC DI-GMP PHOSPHODIESTERASE TM_0186-RELATED"/>
    <property type="match status" value="1"/>
</dbReference>
<accession>A0ABP9EV70</accession>
<dbReference type="InterPro" id="IPR036388">
    <property type="entry name" value="WH-like_DNA-bd_sf"/>
</dbReference>
<dbReference type="InterPro" id="IPR000792">
    <property type="entry name" value="Tscrpt_reg_LuxR_C"/>
</dbReference>
<evidence type="ECO:0000259" key="2">
    <source>
        <dbReference type="PROSITE" id="PS50043"/>
    </source>
</evidence>
<dbReference type="RefSeq" id="WP_274232201.1">
    <property type="nucleotide sequence ID" value="NZ_BAABHQ010000015.1"/>
</dbReference>
<dbReference type="SUPFAM" id="SSF46894">
    <property type="entry name" value="C-terminal effector domain of the bipartite response regulators"/>
    <property type="match status" value="1"/>
</dbReference>
<dbReference type="Gene3D" id="1.10.10.10">
    <property type="entry name" value="Winged helix-like DNA-binding domain superfamily/Winged helix DNA-binding domain"/>
    <property type="match status" value="1"/>
</dbReference>
<proteinExistence type="predicted"/>
<dbReference type="Pfam" id="PF00196">
    <property type="entry name" value="GerE"/>
    <property type="match status" value="1"/>
</dbReference>
<dbReference type="EMBL" id="BAABHQ010000015">
    <property type="protein sequence ID" value="GAA4887865.1"/>
    <property type="molecule type" value="Genomic_DNA"/>
</dbReference>
<feature type="domain" description="HTH luxR-type" evidence="2">
    <location>
        <begin position="480"/>
        <end position="545"/>
    </location>
</feature>
<sequence length="553" mass="58303">MGGHGLAAHDAAARHRAPPPLTGGPGRGEERPMQEKATEVRLAEVLGALSLGIDLGFGQPMEHVQRQCLIAMRLADRLGLDERARACVYYTALLVNIGCHSDAHEQAKWFGDDIALRSGKYVHGLHGVRAAASGVRLLGSGAENVVHRLRIGLEFVVSGHREVDDMIAHHAAMARVLAEELGLPDETGETLLASYEQWDGGGWPGHLAGDDVPIGARIVAVAEFTEVAHRMGGVGAARALARRQSGRQFDPAIAGIVLIDADLLFADLDTTDTWDAVIAAEPAHAVVLSGERFDAALLAIADFVDLKSPYTLGHARAVADLVARAGAQLGLTADEVRILRRAGLVHDLGRLGISNAILDKAGPLGAGERERVRMTPYVTERMLRQSGPLAPLGVIAAQHRERLDGSGHPHGLAGGAISRAGRLLGAADAYCAMREPRPYRAALSGEAAAAELRDDVIHGRRDAETVEAVLRAAGHRVAARRDGPAGLTGREVEVLRLLARGMTNKDIAASLTISAKTVGNHVEHIYAKIGTSTRAAAGLFATKHGLLADGAVV</sequence>
<reference evidence="5" key="1">
    <citation type="journal article" date="2019" name="Int. J. Syst. Evol. Microbiol.">
        <title>The Global Catalogue of Microorganisms (GCM) 10K type strain sequencing project: providing services to taxonomists for standard genome sequencing and annotation.</title>
        <authorList>
            <consortium name="The Broad Institute Genomics Platform"/>
            <consortium name="The Broad Institute Genome Sequencing Center for Infectious Disease"/>
            <person name="Wu L."/>
            <person name="Ma J."/>
        </authorList>
    </citation>
    <scope>NUCLEOTIDE SEQUENCE [LARGE SCALE GENOMIC DNA]</scope>
    <source>
        <strain evidence="5">JCM 17983</strain>
    </source>
</reference>
<evidence type="ECO:0000313" key="4">
    <source>
        <dbReference type="EMBL" id="GAA4887865.1"/>
    </source>
</evidence>
<feature type="region of interest" description="Disordered" evidence="1">
    <location>
        <begin position="1"/>
        <end position="36"/>
    </location>
</feature>
<dbReference type="SMART" id="SM00421">
    <property type="entry name" value="HTH_LUXR"/>
    <property type="match status" value="1"/>
</dbReference>
<dbReference type="InterPro" id="IPR037522">
    <property type="entry name" value="HD_GYP_dom"/>
</dbReference>
<name>A0ABP9EV70_9PSEU</name>
<dbReference type="CDD" id="cd00077">
    <property type="entry name" value="HDc"/>
    <property type="match status" value="1"/>
</dbReference>
<comment type="caution">
    <text evidence="4">The sequence shown here is derived from an EMBL/GenBank/DDBJ whole genome shotgun (WGS) entry which is preliminary data.</text>
</comment>
<dbReference type="PROSITE" id="PS00622">
    <property type="entry name" value="HTH_LUXR_1"/>
    <property type="match status" value="1"/>
</dbReference>
<evidence type="ECO:0000256" key="1">
    <source>
        <dbReference type="SAM" id="MobiDB-lite"/>
    </source>
</evidence>
<dbReference type="PROSITE" id="PS51832">
    <property type="entry name" value="HD_GYP"/>
    <property type="match status" value="1"/>
</dbReference>
<gene>
    <name evidence="4" type="ORF">GCM10023203_46070</name>
</gene>
<dbReference type="PROSITE" id="PS50043">
    <property type="entry name" value="HTH_LUXR_2"/>
    <property type="match status" value="1"/>
</dbReference>
<dbReference type="Pfam" id="PF13487">
    <property type="entry name" value="HD_5"/>
    <property type="match status" value="2"/>
</dbReference>
<feature type="domain" description="HD-GYP" evidence="3">
    <location>
        <begin position="289"/>
        <end position="485"/>
    </location>
</feature>
<organism evidence="4 5">
    <name type="scientific">Actinomycetospora straminea</name>
    <dbReference type="NCBI Taxonomy" id="663607"/>
    <lineage>
        <taxon>Bacteria</taxon>
        <taxon>Bacillati</taxon>
        <taxon>Actinomycetota</taxon>
        <taxon>Actinomycetes</taxon>
        <taxon>Pseudonocardiales</taxon>
        <taxon>Pseudonocardiaceae</taxon>
        <taxon>Actinomycetospora</taxon>
    </lineage>
</organism>